<sequence length="537" mass="60786">MAAIRVFMIIGTKIVLGWNVVFLRMLPFASICYLFEPIRVENFGVESFTTNGFTNWKDGPKLLDDHADSIAHNKARQDYESYKNQRQSVRHVVVKGTKKGEEEYRDRMIIMLGVVRFLLLQAHAFRGHNESSSSSNKGNFLEMIEWYKEKDENAARLLGTAGKNSTVTSPKIEKDLCKACGELTAKAIVKDIGDRHFAILVDEARDVSIKEQMALIVRYVNAQGQVIERFLGMKSVADTTSSSLKEALDGMFARYGLSMSRVREQGYDGASNMRGEFHGLQRNILDENTYPFYIHCFAHQLQLVVVSVAKCCSSVFDFFNITTLIVTTGNASCKRRDQLAQQHHENIVDQLDSGKIFSGRGKNQETNLARAGDTRWGSHHKTLCRLEHMWNAVLEVLENIAEDGVGEKRTTASGLLLQMENFEFVLILHLMIKLLGITNDLSQCLQRKEQNIVRAVGLIGITLEKINDVRQHGWEELFEEVKEFCVVHHINIPNMEEKLTIRGRSTGRGGQQRFMMLTSPTMSVLDFGPNLVISLLM</sequence>
<dbReference type="EMBL" id="PQIB02000014">
    <property type="protein sequence ID" value="RLM68982.1"/>
    <property type="molecule type" value="Genomic_DNA"/>
</dbReference>
<proteinExistence type="predicted"/>
<organism evidence="2 3">
    <name type="scientific">Panicum miliaceum</name>
    <name type="common">Proso millet</name>
    <name type="synonym">Broomcorn millet</name>
    <dbReference type="NCBI Taxonomy" id="4540"/>
    <lineage>
        <taxon>Eukaryota</taxon>
        <taxon>Viridiplantae</taxon>
        <taxon>Streptophyta</taxon>
        <taxon>Embryophyta</taxon>
        <taxon>Tracheophyta</taxon>
        <taxon>Spermatophyta</taxon>
        <taxon>Magnoliopsida</taxon>
        <taxon>Liliopsida</taxon>
        <taxon>Poales</taxon>
        <taxon>Poaceae</taxon>
        <taxon>PACMAD clade</taxon>
        <taxon>Panicoideae</taxon>
        <taxon>Panicodae</taxon>
        <taxon>Paniceae</taxon>
        <taxon>Panicinae</taxon>
        <taxon>Panicum</taxon>
        <taxon>Panicum sect. Panicum</taxon>
    </lineage>
</organism>
<gene>
    <name evidence="2" type="ORF">C2845_PM17G05400</name>
</gene>
<dbReference type="Proteomes" id="UP000275267">
    <property type="component" value="Unassembled WGS sequence"/>
</dbReference>
<dbReference type="AlphaFoldDB" id="A0A3L6PZ27"/>
<evidence type="ECO:0000313" key="3">
    <source>
        <dbReference type="Proteomes" id="UP000275267"/>
    </source>
</evidence>
<protein>
    <recommendedName>
        <fullName evidence="1">DUF4371 domain-containing protein</fullName>
    </recommendedName>
</protein>
<dbReference type="PANTHER" id="PTHR11697:SF230">
    <property type="entry name" value="ZINC FINGER, MYM DOMAIN CONTAINING 1"/>
    <property type="match status" value="1"/>
</dbReference>
<dbReference type="PANTHER" id="PTHR11697">
    <property type="entry name" value="GENERAL TRANSCRIPTION FACTOR 2-RELATED ZINC FINGER PROTEIN"/>
    <property type="match status" value="1"/>
</dbReference>
<dbReference type="InterPro" id="IPR012337">
    <property type="entry name" value="RNaseH-like_sf"/>
</dbReference>
<dbReference type="OrthoDB" id="6621980at2759"/>
<name>A0A3L6PZ27_PANMI</name>
<evidence type="ECO:0000313" key="2">
    <source>
        <dbReference type="EMBL" id="RLM68982.1"/>
    </source>
</evidence>
<dbReference type="SUPFAM" id="SSF53098">
    <property type="entry name" value="Ribonuclease H-like"/>
    <property type="match status" value="1"/>
</dbReference>
<comment type="caution">
    <text evidence="2">The sequence shown here is derived from an EMBL/GenBank/DDBJ whole genome shotgun (WGS) entry which is preliminary data.</text>
</comment>
<feature type="domain" description="DUF4371" evidence="1">
    <location>
        <begin position="47"/>
        <end position="279"/>
    </location>
</feature>
<accession>A0A3L6PZ27</accession>
<dbReference type="Pfam" id="PF14291">
    <property type="entry name" value="DUF4371"/>
    <property type="match status" value="1"/>
</dbReference>
<evidence type="ECO:0000259" key="1">
    <source>
        <dbReference type="Pfam" id="PF14291"/>
    </source>
</evidence>
<keyword evidence="3" id="KW-1185">Reference proteome</keyword>
<dbReference type="InterPro" id="IPR055298">
    <property type="entry name" value="AtLOH3-like"/>
</dbReference>
<dbReference type="InterPro" id="IPR025398">
    <property type="entry name" value="DUF4371"/>
</dbReference>
<dbReference type="STRING" id="4540.A0A3L6PZ27"/>
<reference evidence="3" key="1">
    <citation type="journal article" date="2019" name="Nat. Commun.">
        <title>The genome of broomcorn millet.</title>
        <authorList>
            <person name="Zou C."/>
            <person name="Miki D."/>
            <person name="Li D."/>
            <person name="Tang Q."/>
            <person name="Xiao L."/>
            <person name="Rajput S."/>
            <person name="Deng P."/>
            <person name="Jia W."/>
            <person name="Huang R."/>
            <person name="Zhang M."/>
            <person name="Sun Y."/>
            <person name="Hu J."/>
            <person name="Fu X."/>
            <person name="Schnable P.S."/>
            <person name="Li F."/>
            <person name="Zhang H."/>
            <person name="Feng B."/>
            <person name="Zhu X."/>
            <person name="Liu R."/>
            <person name="Schnable J.C."/>
            <person name="Zhu J.-K."/>
            <person name="Zhang H."/>
        </authorList>
    </citation>
    <scope>NUCLEOTIDE SEQUENCE [LARGE SCALE GENOMIC DNA]</scope>
</reference>